<dbReference type="Proteomes" id="UP000308600">
    <property type="component" value="Unassembled WGS sequence"/>
</dbReference>
<feature type="non-terminal residue" evidence="1">
    <location>
        <position position="1"/>
    </location>
</feature>
<evidence type="ECO:0000313" key="1">
    <source>
        <dbReference type="EMBL" id="TFK59111.1"/>
    </source>
</evidence>
<dbReference type="EMBL" id="ML209077">
    <property type="protein sequence ID" value="TFK59111.1"/>
    <property type="molecule type" value="Genomic_DNA"/>
</dbReference>
<feature type="non-terminal residue" evidence="1">
    <location>
        <position position="407"/>
    </location>
</feature>
<reference evidence="1 2" key="1">
    <citation type="journal article" date="2019" name="Nat. Ecol. Evol.">
        <title>Megaphylogeny resolves global patterns of mushroom evolution.</title>
        <authorList>
            <person name="Varga T."/>
            <person name="Krizsan K."/>
            <person name="Foldi C."/>
            <person name="Dima B."/>
            <person name="Sanchez-Garcia M."/>
            <person name="Sanchez-Ramirez S."/>
            <person name="Szollosi G.J."/>
            <person name="Szarkandi J.G."/>
            <person name="Papp V."/>
            <person name="Albert L."/>
            <person name="Andreopoulos W."/>
            <person name="Angelini C."/>
            <person name="Antonin V."/>
            <person name="Barry K.W."/>
            <person name="Bougher N.L."/>
            <person name="Buchanan P."/>
            <person name="Buyck B."/>
            <person name="Bense V."/>
            <person name="Catcheside P."/>
            <person name="Chovatia M."/>
            <person name="Cooper J."/>
            <person name="Damon W."/>
            <person name="Desjardin D."/>
            <person name="Finy P."/>
            <person name="Geml J."/>
            <person name="Haridas S."/>
            <person name="Hughes K."/>
            <person name="Justo A."/>
            <person name="Karasinski D."/>
            <person name="Kautmanova I."/>
            <person name="Kiss B."/>
            <person name="Kocsube S."/>
            <person name="Kotiranta H."/>
            <person name="LaButti K.M."/>
            <person name="Lechner B.E."/>
            <person name="Liimatainen K."/>
            <person name="Lipzen A."/>
            <person name="Lukacs Z."/>
            <person name="Mihaltcheva S."/>
            <person name="Morgado L.N."/>
            <person name="Niskanen T."/>
            <person name="Noordeloos M.E."/>
            <person name="Ohm R.A."/>
            <person name="Ortiz-Santana B."/>
            <person name="Ovrebo C."/>
            <person name="Racz N."/>
            <person name="Riley R."/>
            <person name="Savchenko A."/>
            <person name="Shiryaev A."/>
            <person name="Soop K."/>
            <person name="Spirin V."/>
            <person name="Szebenyi C."/>
            <person name="Tomsovsky M."/>
            <person name="Tulloss R.E."/>
            <person name="Uehling J."/>
            <person name="Grigoriev I.V."/>
            <person name="Vagvolgyi C."/>
            <person name="Papp T."/>
            <person name="Martin F.M."/>
            <person name="Miettinen O."/>
            <person name="Hibbett D.S."/>
            <person name="Nagy L.G."/>
        </authorList>
    </citation>
    <scope>NUCLEOTIDE SEQUENCE [LARGE SCALE GENOMIC DNA]</scope>
    <source>
        <strain evidence="1 2">NL-1719</strain>
    </source>
</reference>
<organism evidence="1 2">
    <name type="scientific">Pluteus cervinus</name>
    <dbReference type="NCBI Taxonomy" id="181527"/>
    <lineage>
        <taxon>Eukaryota</taxon>
        <taxon>Fungi</taxon>
        <taxon>Dikarya</taxon>
        <taxon>Basidiomycota</taxon>
        <taxon>Agaricomycotina</taxon>
        <taxon>Agaricomycetes</taxon>
        <taxon>Agaricomycetidae</taxon>
        <taxon>Agaricales</taxon>
        <taxon>Pluteineae</taxon>
        <taxon>Pluteaceae</taxon>
        <taxon>Pluteus</taxon>
    </lineage>
</organism>
<name>A0ACD3A0M8_9AGAR</name>
<sequence length="407" mass="45761">PPPSVFPLPTSSKPRKPNKDKFISNNAHRPHVLARERLQLWSTPYSLRQRQSVNTSLPPPLAQKVFETIHNAHAPSTKGSYGAGLLRFNQFCDRHNISEEDRMPASHILLVAFVADHQGQVSGKTIKLWLSSIRAWHEVNHADWNGEDRWVQFARTSANKLGTHHRRPQRGPITIQHLHTIRNNLDLSSPKGAAYWAITLTAFWGCRRLGELTTPSLSNFDPLQHVARSTHLKFKTLPDGTTSVSFLVPWTKTKKQEGGRVVLTGRDDDLCPVTAIRNHLKINNSAPLTSHLFSYCNNSRLHTFSLPAKPPFLDFLTKTVQSNCNDTVFGHSLRIGGSVELLLAGVSPEVVASIGEWTSLAFLLYWRKLEDLIPRSISSAYHKKSLNDVVQAFEAFRVKNNIPKNIS</sequence>
<evidence type="ECO:0000313" key="2">
    <source>
        <dbReference type="Proteomes" id="UP000308600"/>
    </source>
</evidence>
<proteinExistence type="predicted"/>
<protein>
    <submittedName>
        <fullName evidence="1">Uncharacterized protein</fullName>
    </submittedName>
</protein>
<keyword evidence="2" id="KW-1185">Reference proteome</keyword>
<gene>
    <name evidence="1" type="ORF">BDN72DRAFT_725460</name>
</gene>
<accession>A0ACD3A0M8</accession>